<dbReference type="GO" id="GO:0000150">
    <property type="term" value="F:DNA strand exchange activity"/>
    <property type="evidence" value="ECO:0007669"/>
    <property type="project" value="InterPro"/>
</dbReference>
<organism evidence="4 5">
    <name type="scientific">Sphingomonas oligophenolica</name>
    <dbReference type="NCBI Taxonomy" id="301154"/>
    <lineage>
        <taxon>Bacteria</taxon>
        <taxon>Pseudomonadati</taxon>
        <taxon>Pseudomonadota</taxon>
        <taxon>Alphaproteobacteria</taxon>
        <taxon>Sphingomonadales</taxon>
        <taxon>Sphingomonadaceae</taxon>
        <taxon>Sphingomonas</taxon>
    </lineage>
</organism>
<keyword evidence="2" id="KW-0233">DNA recombination</keyword>
<dbReference type="InterPro" id="IPR011109">
    <property type="entry name" value="DNA_bind_recombinase_dom"/>
</dbReference>
<dbReference type="InterPro" id="IPR038109">
    <property type="entry name" value="DNA_bind_recomb_sf"/>
</dbReference>
<protein>
    <submittedName>
        <fullName evidence="4">Recombinase family protein</fullName>
    </submittedName>
</protein>
<evidence type="ECO:0000313" key="4">
    <source>
        <dbReference type="EMBL" id="TPG07503.1"/>
    </source>
</evidence>
<accession>A0A502C3X2</accession>
<evidence type="ECO:0000256" key="1">
    <source>
        <dbReference type="ARBA" id="ARBA00023125"/>
    </source>
</evidence>
<dbReference type="SUPFAM" id="SSF109709">
    <property type="entry name" value="KorB DNA-binding domain-like"/>
    <property type="match status" value="1"/>
</dbReference>
<keyword evidence="1" id="KW-0238">DNA-binding</keyword>
<sequence>MWMGGTPPLGYRPDGRSLAIVEDHAAVIRDIFARYLDLGNVRLLGQALARERIRVPLRTMTSSGRAFGGVAFTRGQLYAILKRPAYIGEIHHRGNVHAALHPPIIDPDTWDRVQTMLKSNTVGARRGSRAASPSLLAGKVVDAAGQPLVAVHATKGTTRYRYYVSRSLQTGESTTGMRIPARELEVAVTTRLTALFADPLALIGSCWLDVPANQVSAMMARCQEIRLGPSPPHQLTVQALVERVHIDHDHIEITCPVAAIAELLQVARDSDGPATIAIRSAVTLSRSGSAMRLVHSDGAAVAAIPNPALVRLLLRARRWWKILRAGDVDIKTLARQEGVNPAYITRVMRLAFLAPPVVDAIITGRASVAVDVAALTATGAISPRWGDQVAKMLPGRSPERDIR</sequence>
<dbReference type="Proteomes" id="UP000318413">
    <property type="component" value="Unassembled WGS sequence"/>
</dbReference>
<comment type="caution">
    <text evidence="4">The sequence shown here is derived from an EMBL/GenBank/DDBJ whole genome shotgun (WGS) entry which is preliminary data.</text>
</comment>
<proteinExistence type="predicted"/>
<keyword evidence="5" id="KW-1185">Reference proteome</keyword>
<name>A0A502C3X2_9SPHN</name>
<evidence type="ECO:0000259" key="3">
    <source>
        <dbReference type="PROSITE" id="PS51737"/>
    </source>
</evidence>
<dbReference type="RefSeq" id="WP_140872697.1">
    <property type="nucleotide sequence ID" value="NZ_RCZK01000018.1"/>
</dbReference>
<dbReference type="OrthoDB" id="7277848at2"/>
<gene>
    <name evidence="4" type="ORF">EAH84_14415</name>
</gene>
<dbReference type="PANTHER" id="PTHR30461:SF2">
    <property type="entry name" value="SERINE RECOMBINASE PINE-RELATED"/>
    <property type="match status" value="1"/>
</dbReference>
<dbReference type="PROSITE" id="PS51737">
    <property type="entry name" value="RECOMBINASE_DNA_BIND"/>
    <property type="match status" value="1"/>
</dbReference>
<dbReference type="Gene3D" id="3.90.1750.20">
    <property type="entry name" value="Putative Large Serine Recombinase, Chain B, Domain 2"/>
    <property type="match status" value="1"/>
</dbReference>
<dbReference type="InterPro" id="IPR050639">
    <property type="entry name" value="SSR_resolvase"/>
</dbReference>
<dbReference type="EMBL" id="RCZK01000018">
    <property type="protein sequence ID" value="TPG07503.1"/>
    <property type="molecule type" value="Genomic_DNA"/>
</dbReference>
<dbReference type="Pfam" id="PF07508">
    <property type="entry name" value="Recombinase"/>
    <property type="match status" value="1"/>
</dbReference>
<dbReference type="PANTHER" id="PTHR30461">
    <property type="entry name" value="DNA-INVERTASE FROM LAMBDOID PROPHAGE"/>
    <property type="match status" value="1"/>
</dbReference>
<evidence type="ECO:0000313" key="5">
    <source>
        <dbReference type="Proteomes" id="UP000318413"/>
    </source>
</evidence>
<reference evidence="4 5" key="1">
    <citation type="journal article" date="2019" name="Environ. Microbiol.">
        <title>Species interactions and distinct microbial communities in high Arctic permafrost affected cryosols are associated with the CH4 and CO2 gas fluxes.</title>
        <authorList>
            <person name="Altshuler I."/>
            <person name="Hamel J."/>
            <person name="Turney S."/>
            <person name="Magnuson E."/>
            <person name="Levesque R."/>
            <person name="Greer C."/>
            <person name="Whyte L.G."/>
        </authorList>
    </citation>
    <scope>NUCLEOTIDE SEQUENCE [LARGE SCALE GENOMIC DNA]</scope>
    <source>
        <strain evidence="4 5">S5.1</strain>
    </source>
</reference>
<dbReference type="AlphaFoldDB" id="A0A502C3X2"/>
<dbReference type="GO" id="GO:0003677">
    <property type="term" value="F:DNA binding"/>
    <property type="evidence" value="ECO:0007669"/>
    <property type="project" value="UniProtKB-KW"/>
</dbReference>
<evidence type="ECO:0000256" key="2">
    <source>
        <dbReference type="ARBA" id="ARBA00023172"/>
    </source>
</evidence>
<feature type="domain" description="Recombinase" evidence="3">
    <location>
        <begin position="8"/>
        <end position="123"/>
    </location>
</feature>